<accession>A0A4D6M7J0</accession>
<reference evidence="1 2" key="1">
    <citation type="submission" date="2019-04" db="EMBL/GenBank/DDBJ databases">
        <title>An improved genome assembly and genetic linkage map for asparagus bean, Vigna unguiculata ssp. sesquipedialis.</title>
        <authorList>
            <person name="Xia Q."/>
            <person name="Zhang R."/>
            <person name="Dong Y."/>
        </authorList>
    </citation>
    <scope>NUCLEOTIDE SEQUENCE [LARGE SCALE GENOMIC DNA]</scope>
    <source>
        <tissue evidence="1">Leaf</tissue>
    </source>
</reference>
<name>A0A4D6M7J0_VIGUN</name>
<gene>
    <name evidence="1" type="ORF">DEO72_LG6g1244</name>
</gene>
<evidence type="ECO:0000313" key="1">
    <source>
        <dbReference type="EMBL" id="QCD96538.1"/>
    </source>
</evidence>
<keyword evidence="2" id="KW-1185">Reference proteome</keyword>
<proteinExistence type="predicted"/>
<organism evidence="1 2">
    <name type="scientific">Vigna unguiculata</name>
    <name type="common">Cowpea</name>
    <dbReference type="NCBI Taxonomy" id="3917"/>
    <lineage>
        <taxon>Eukaryota</taxon>
        <taxon>Viridiplantae</taxon>
        <taxon>Streptophyta</taxon>
        <taxon>Embryophyta</taxon>
        <taxon>Tracheophyta</taxon>
        <taxon>Spermatophyta</taxon>
        <taxon>Magnoliopsida</taxon>
        <taxon>eudicotyledons</taxon>
        <taxon>Gunneridae</taxon>
        <taxon>Pentapetalae</taxon>
        <taxon>rosids</taxon>
        <taxon>fabids</taxon>
        <taxon>Fabales</taxon>
        <taxon>Fabaceae</taxon>
        <taxon>Papilionoideae</taxon>
        <taxon>50 kb inversion clade</taxon>
        <taxon>NPAAA clade</taxon>
        <taxon>indigoferoid/millettioid clade</taxon>
        <taxon>Phaseoleae</taxon>
        <taxon>Vigna</taxon>
    </lineage>
</organism>
<dbReference type="Proteomes" id="UP000501690">
    <property type="component" value="Linkage Group LG6"/>
</dbReference>
<dbReference type="AlphaFoldDB" id="A0A4D6M7J0"/>
<dbReference type="EMBL" id="CP039350">
    <property type="protein sequence ID" value="QCD96538.1"/>
    <property type="molecule type" value="Genomic_DNA"/>
</dbReference>
<sequence>MAKQICSGSRCRDKSGSLLEARNSGCVFRCSDVCVIHGYYAWWWMMQVDMNGDSPARRVSRWWSNGCQRRM</sequence>
<protein>
    <submittedName>
        <fullName evidence="1">Uncharacterized protein</fullName>
    </submittedName>
</protein>
<evidence type="ECO:0000313" key="2">
    <source>
        <dbReference type="Proteomes" id="UP000501690"/>
    </source>
</evidence>